<reference evidence="1 2" key="1">
    <citation type="submission" date="2023-08" db="EMBL/GenBank/DDBJ databases">
        <title>Phytohabitans sansha sp. nov., isolated from marine sediment.</title>
        <authorList>
            <person name="Zhao Y."/>
            <person name="Yi K."/>
        </authorList>
    </citation>
    <scope>NUCLEOTIDE SEQUENCE [LARGE SCALE GENOMIC DNA]</scope>
    <source>
        <strain evidence="1 2">ZYX-F-186</strain>
    </source>
</reference>
<keyword evidence="2" id="KW-1185">Reference proteome</keyword>
<protein>
    <submittedName>
        <fullName evidence="1">Uncharacterized protein</fullName>
    </submittedName>
</protein>
<organism evidence="1 2">
    <name type="scientific">Phytohabitans maris</name>
    <dbReference type="NCBI Taxonomy" id="3071409"/>
    <lineage>
        <taxon>Bacteria</taxon>
        <taxon>Bacillati</taxon>
        <taxon>Actinomycetota</taxon>
        <taxon>Actinomycetes</taxon>
        <taxon>Micromonosporales</taxon>
        <taxon>Micromonosporaceae</taxon>
    </lineage>
</organism>
<evidence type="ECO:0000313" key="2">
    <source>
        <dbReference type="Proteomes" id="UP001230908"/>
    </source>
</evidence>
<comment type="caution">
    <text evidence="1">The sequence shown here is derived from an EMBL/GenBank/DDBJ whole genome shotgun (WGS) entry which is preliminary data.</text>
</comment>
<proteinExistence type="predicted"/>
<name>A0ABU0ZW67_9ACTN</name>
<dbReference type="EMBL" id="JAVHUY010000075">
    <property type="protein sequence ID" value="MDQ7911232.1"/>
    <property type="molecule type" value="Genomic_DNA"/>
</dbReference>
<sequence>MSGGWAFLVARGRRQGFRARLVPAVLAEHGLAGLVEENRPADTPAGRATPVTRTHRIRPEDVGSPNVLDEHGRPLDVSYGFVHLDPLAEVDEADLATALGQALDTYRRFLADETGFETEVSAPFALRSRSAATRTTARRPLRSAPPAGRARTTAGLLAAGLLAAVLAAIFIGVRGAGGPAGDDLTGTWQDETFTVTVTCEPGCPVPAGTAVGTARAAACTYRLVLAEPADGALRTAAGRTAGVGCLADGPLSLRRTADDRASLEWHDAAGNLLRRATLRPAGS</sequence>
<dbReference type="RefSeq" id="WP_308718452.1">
    <property type="nucleotide sequence ID" value="NZ_JAVHUY010000075.1"/>
</dbReference>
<gene>
    <name evidence="1" type="ORF">RB614_42760</name>
</gene>
<dbReference type="Proteomes" id="UP001230908">
    <property type="component" value="Unassembled WGS sequence"/>
</dbReference>
<evidence type="ECO:0000313" key="1">
    <source>
        <dbReference type="EMBL" id="MDQ7911232.1"/>
    </source>
</evidence>
<accession>A0ABU0ZW67</accession>